<evidence type="ECO:0000313" key="2">
    <source>
        <dbReference type="EMBL" id="OGL87485.1"/>
    </source>
</evidence>
<reference evidence="2 3" key="1">
    <citation type="journal article" date="2016" name="Nat. Commun.">
        <title>Thousands of microbial genomes shed light on interconnected biogeochemical processes in an aquifer system.</title>
        <authorList>
            <person name="Anantharaman K."/>
            <person name="Brown C.T."/>
            <person name="Hug L.A."/>
            <person name="Sharon I."/>
            <person name="Castelle C.J."/>
            <person name="Probst A.J."/>
            <person name="Thomas B.C."/>
            <person name="Singh A."/>
            <person name="Wilkins M.J."/>
            <person name="Karaoz U."/>
            <person name="Brodie E.L."/>
            <person name="Williams K.H."/>
            <person name="Hubbard S.S."/>
            <person name="Banfield J.F."/>
        </authorList>
    </citation>
    <scope>NUCLEOTIDE SEQUENCE [LARGE SCALE GENOMIC DNA]</scope>
</reference>
<evidence type="ECO:0000256" key="1">
    <source>
        <dbReference type="SAM" id="Phobius"/>
    </source>
</evidence>
<keyword evidence="1" id="KW-0812">Transmembrane</keyword>
<sequence length="61" mass="7065">MWQKEVKMYEIKGDIDETDETTRSGSMIWPIIAGLLIALGASFLVWVIISLLFTWVFIKIF</sequence>
<organism evidence="2 3">
    <name type="scientific">Candidatus Uhrbacteria bacterium RIFCSPLOWO2_02_FULL_48_12</name>
    <dbReference type="NCBI Taxonomy" id="1802407"/>
    <lineage>
        <taxon>Bacteria</taxon>
        <taxon>Candidatus Uhriibacteriota</taxon>
    </lineage>
</organism>
<feature type="transmembrane region" description="Helical" evidence="1">
    <location>
        <begin position="27"/>
        <end position="58"/>
    </location>
</feature>
<evidence type="ECO:0000313" key="3">
    <source>
        <dbReference type="Proteomes" id="UP000178723"/>
    </source>
</evidence>
<gene>
    <name evidence="2" type="ORF">A3I40_03515</name>
</gene>
<accession>A0A1F7VAK5</accession>
<dbReference type="EMBL" id="MGEP01000006">
    <property type="protein sequence ID" value="OGL87485.1"/>
    <property type="molecule type" value="Genomic_DNA"/>
</dbReference>
<keyword evidence="1" id="KW-1133">Transmembrane helix</keyword>
<dbReference type="AlphaFoldDB" id="A0A1F7VAK5"/>
<name>A0A1F7VAK5_9BACT</name>
<protein>
    <submittedName>
        <fullName evidence="2">Uncharacterized protein</fullName>
    </submittedName>
</protein>
<proteinExistence type="predicted"/>
<dbReference type="Proteomes" id="UP000178723">
    <property type="component" value="Unassembled WGS sequence"/>
</dbReference>
<comment type="caution">
    <text evidence="2">The sequence shown here is derived from an EMBL/GenBank/DDBJ whole genome shotgun (WGS) entry which is preliminary data.</text>
</comment>
<keyword evidence="1" id="KW-0472">Membrane</keyword>